<dbReference type="GO" id="GO:0004401">
    <property type="term" value="F:histidinol-phosphatase activity"/>
    <property type="evidence" value="ECO:0007669"/>
    <property type="project" value="UniProtKB-UniRule"/>
</dbReference>
<evidence type="ECO:0000256" key="8">
    <source>
        <dbReference type="ARBA" id="ARBA00022842"/>
    </source>
</evidence>
<dbReference type="Gene3D" id="3.40.190.80">
    <property type="match status" value="1"/>
</dbReference>
<feature type="binding site" evidence="12">
    <location>
        <position position="88"/>
    </location>
    <ligand>
        <name>Mg(2+)</name>
        <dbReference type="ChEBI" id="CHEBI:18420"/>
        <label>1</label>
        <note>catalytic</note>
    </ligand>
</feature>
<dbReference type="PANTHER" id="PTHR20854:SF4">
    <property type="entry name" value="INOSITOL-1-MONOPHOSPHATASE-RELATED"/>
    <property type="match status" value="1"/>
</dbReference>
<name>A0A1E3H3T6_9HYPH</name>
<dbReference type="GO" id="GO:0006020">
    <property type="term" value="P:inositol metabolic process"/>
    <property type="evidence" value="ECO:0007669"/>
    <property type="project" value="TreeGrafter"/>
</dbReference>
<dbReference type="InterPro" id="IPR011809">
    <property type="entry name" value="His_9_proposed"/>
</dbReference>
<protein>
    <recommendedName>
        <fullName evidence="4 11">Histidinol-phosphatase</fullName>
        <ecNumber evidence="4 11">3.1.3.15</ecNumber>
    </recommendedName>
</protein>
<evidence type="ECO:0000256" key="7">
    <source>
        <dbReference type="ARBA" id="ARBA00022801"/>
    </source>
</evidence>
<keyword evidence="5" id="KW-0028">Amino-acid biosynthesis</keyword>
<dbReference type="GO" id="GO:0046872">
    <property type="term" value="F:metal ion binding"/>
    <property type="evidence" value="ECO:0007669"/>
    <property type="project" value="UniProtKB-KW"/>
</dbReference>
<comment type="pathway">
    <text evidence="2">Amino-acid biosynthesis; L-histidine biosynthesis; L-histidine from 5-phospho-alpha-D-ribose 1-diphosphate: step 8/9.</text>
</comment>
<dbReference type="GO" id="GO:0000105">
    <property type="term" value="P:L-histidine biosynthetic process"/>
    <property type="evidence" value="ECO:0007669"/>
    <property type="project" value="UniProtKB-UniRule"/>
</dbReference>
<keyword evidence="6 12" id="KW-0479">Metal-binding</keyword>
<accession>A0A1E3H3T6</accession>
<dbReference type="OrthoDB" id="9785695at2"/>
<feature type="binding site" evidence="12">
    <location>
        <position position="215"/>
    </location>
    <ligand>
        <name>Mg(2+)</name>
        <dbReference type="ChEBI" id="CHEBI:18420"/>
        <label>1</label>
        <note>catalytic</note>
    </ligand>
</feature>
<sequence length="263" mass="27746">MTTDSITSWLPFLDRLADAAGEVILPHFRSAMTVENKEAAAFDPVTVADRAAEEAIRTLIGEAYPEHGILGEEYGDTSDGADSVWVIDPIDGTRAFISGLPVWGTLIGLMRGGRPAIGMMAQPFTGERFVGDGQSAFYAGPGGPRALKTRACGALDQATLFCTTPALFAADDRAAFDRVERAVRLSRYGVDCYAYCMVAAGQVDLVIEDQLKIFDIMPLIPVIEGAGGAVTSWTGGSAVEGGKVVASGDPRVHEAALKMLANS</sequence>
<dbReference type="GO" id="GO:0008934">
    <property type="term" value="F:inositol monophosphate 1-phosphatase activity"/>
    <property type="evidence" value="ECO:0007669"/>
    <property type="project" value="TreeGrafter"/>
</dbReference>
<evidence type="ECO:0000256" key="5">
    <source>
        <dbReference type="ARBA" id="ARBA00022605"/>
    </source>
</evidence>
<evidence type="ECO:0000256" key="9">
    <source>
        <dbReference type="ARBA" id="ARBA00023102"/>
    </source>
</evidence>
<comment type="catalytic activity">
    <reaction evidence="10">
        <text>L-histidinol phosphate + H2O = L-histidinol + phosphate</text>
        <dbReference type="Rhea" id="RHEA:14465"/>
        <dbReference type="ChEBI" id="CHEBI:15377"/>
        <dbReference type="ChEBI" id="CHEBI:43474"/>
        <dbReference type="ChEBI" id="CHEBI:57699"/>
        <dbReference type="ChEBI" id="CHEBI:57980"/>
        <dbReference type="EC" id="3.1.3.15"/>
    </reaction>
</comment>
<dbReference type="PRINTS" id="PR00377">
    <property type="entry name" value="IMPHPHTASES"/>
</dbReference>
<gene>
    <name evidence="13" type="primary">hisN_1</name>
    <name evidence="13" type="ORF">A6302_01694</name>
</gene>
<evidence type="ECO:0000256" key="6">
    <source>
        <dbReference type="ARBA" id="ARBA00022723"/>
    </source>
</evidence>
<proteinExistence type="inferred from homology"/>
<evidence type="ECO:0000313" key="14">
    <source>
        <dbReference type="Proteomes" id="UP000094622"/>
    </source>
</evidence>
<dbReference type="UniPathway" id="UPA00031">
    <property type="reaction ID" value="UER00013"/>
</dbReference>
<dbReference type="PATRIC" id="fig|1439726.3.peg.1791"/>
<evidence type="ECO:0000256" key="11">
    <source>
        <dbReference type="NCBIfam" id="TIGR02067"/>
    </source>
</evidence>
<dbReference type="Pfam" id="PF00459">
    <property type="entry name" value="Inositol_P"/>
    <property type="match status" value="1"/>
</dbReference>
<feature type="binding site" evidence="12">
    <location>
        <position position="90"/>
    </location>
    <ligand>
        <name>Mg(2+)</name>
        <dbReference type="ChEBI" id="CHEBI:18420"/>
        <label>2</label>
    </ligand>
</feature>
<keyword evidence="7 13" id="KW-0378">Hydrolase</keyword>
<dbReference type="EMBL" id="MCRJ01000033">
    <property type="protein sequence ID" value="ODN70993.1"/>
    <property type="molecule type" value="Genomic_DNA"/>
</dbReference>
<organism evidence="13 14">
    <name type="scientific">Methylobrevis pamukkalensis</name>
    <dbReference type="NCBI Taxonomy" id="1439726"/>
    <lineage>
        <taxon>Bacteria</taxon>
        <taxon>Pseudomonadati</taxon>
        <taxon>Pseudomonadota</taxon>
        <taxon>Alphaproteobacteria</taxon>
        <taxon>Hyphomicrobiales</taxon>
        <taxon>Pleomorphomonadaceae</taxon>
        <taxon>Methylobrevis</taxon>
    </lineage>
</organism>
<evidence type="ECO:0000256" key="4">
    <source>
        <dbReference type="ARBA" id="ARBA00013085"/>
    </source>
</evidence>
<dbReference type="InterPro" id="IPR000760">
    <property type="entry name" value="Inositol_monophosphatase-like"/>
</dbReference>
<evidence type="ECO:0000256" key="3">
    <source>
        <dbReference type="ARBA" id="ARBA00009759"/>
    </source>
</evidence>
<dbReference type="InterPro" id="IPR020583">
    <property type="entry name" value="Inositol_monoP_metal-BS"/>
</dbReference>
<dbReference type="Gene3D" id="3.30.540.10">
    <property type="entry name" value="Fructose-1,6-Bisphosphatase, subunit A, domain 1"/>
    <property type="match status" value="1"/>
</dbReference>
<evidence type="ECO:0000256" key="10">
    <source>
        <dbReference type="ARBA" id="ARBA00049158"/>
    </source>
</evidence>
<dbReference type="AlphaFoldDB" id="A0A1E3H3T6"/>
<dbReference type="NCBIfam" id="TIGR02067">
    <property type="entry name" value="his_9_HisN"/>
    <property type="match status" value="1"/>
</dbReference>
<dbReference type="EC" id="3.1.3.15" evidence="4 11"/>
<evidence type="ECO:0000256" key="12">
    <source>
        <dbReference type="PIRSR" id="PIRSR600760-2"/>
    </source>
</evidence>
<comment type="similarity">
    <text evidence="3">Belongs to the inositol monophosphatase superfamily.</text>
</comment>
<reference evidence="13 14" key="1">
    <citation type="submission" date="2016-07" db="EMBL/GenBank/DDBJ databases">
        <title>Draft Genome Sequence of Methylobrevis pamukkalensis PK2.</title>
        <authorList>
            <person name="Vasilenko O.V."/>
            <person name="Doronina N.V."/>
            <person name="Shmareva M.N."/>
            <person name="Tarlachkov S.V."/>
            <person name="Mustakhimov I."/>
            <person name="Trotsenko Y.A."/>
        </authorList>
    </citation>
    <scope>NUCLEOTIDE SEQUENCE [LARGE SCALE GENOMIC DNA]</scope>
    <source>
        <strain evidence="13 14">PK2</strain>
    </source>
</reference>
<keyword evidence="8 12" id="KW-0460">Magnesium</keyword>
<comment type="cofactor">
    <cofactor evidence="1 12">
        <name>Mg(2+)</name>
        <dbReference type="ChEBI" id="CHEBI:18420"/>
    </cofactor>
</comment>
<dbReference type="Proteomes" id="UP000094622">
    <property type="component" value="Unassembled WGS sequence"/>
</dbReference>
<comment type="caution">
    <text evidence="13">The sequence shown here is derived from an EMBL/GenBank/DDBJ whole genome shotgun (WGS) entry which is preliminary data.</text>
</comment>
<keyword evidence="14" id="KW-1185">Reference proteome</keyword>
<dbReference type="PROSITE" id="PS00629">
    <property type="entry name" value="IMP_1"/>
    <property type="match status" value="1"/>
</dbReference>
<dbReference type="FunFam" id="3.30.540.10:FF:000030">
    <property type="entry name" value="Inositol monophosphatase"/>
    <property type="match status" value="1"/>
</dbReference>
<evidence type="ECO:0000256" key="2">
    <source>
        <dbReference type="ARBA" id="ARBA00004970"/>
    </source>
</evidence>
<dbReference type="PANTHER" id="PTHR20854">
    <property type="entry name" value="INOSITOL MONOPHOSPHATASE"/>
    <property type="match status" value="1"/>
</dbReference>
<dbReference type="GO" id="GO:0007165">
    <property type="term" value="P:signal transduction"/>
    <property type="evidence" value="ECO:0007669"/>
    <property type="project" value="TreeGrafter"/>
</dbReference>
<keyword evidence="9" id="KW-0368">Histidine biosynthesis</keyword>
<feature type="binding site" evidence="12">
    <location>
        <position position="91"/>
    </location>
    <ligand>
        <name>Mg(2+)</name>
        <dbReference type="ChEBI" id="CHEBI:18420"/>
        <label>1</label>
        <note>catalytic</note>
    </ligand>
</feature>
<dbReference type="RefSeq" id="WP_069306525.1">
    <property type="nucleotide sequence ID" value="NZ_MCRJ01000033.1"/>
</dbReference>
<dbReference type="SUPFAM" id="SSF56655">
    <property type="entry name" value="Carbohydrate phosphatase"/>
    <property type="match status" value="1"/>
</dbReference>
<evidence type="ECO:0000313" key="13">
    <source>
        <dbReference type="EMBL" id="ODN70993.1"/>
    </source>
</evidence>
<evidence type="ECO:0000256" key="1">
    <source>
        <dbReference type="ARBA" id="ARBA00001946"/>
    </source>
</evidence>
<dbReference type="CDD" id="cd01641">
    <property type="entry name" value="Bacterial_IMPase_like_1"/>
    <property type="match status" value="1"/>
</dbReference>
<feature type="binding site" evidence="12">
    <location>
        <position position="72"/>
    </location>
    <ligand>
        <name>Mg(2+)</name>
        <dbReference type="ChEBI" id="CHEBI:18420"/>
        <label>1</label>
        <note>catalytic</note>
    </ligand>
</feature>